<dbReference type="AlphaFoldDB" id="A0ABD1UA18"/>
<accession>A0ABD1UA18</accession>
<dbReference type="EMBL" id="JBFOLJ010000007">
    <property type="protein sequence ID" value="KAL2521390.1"/>
    <property type="molecule type" value="Genomic_DNA"/>
</dbReference>
<dbReference type="InterPro" id="IPR049306">
    <property type="entry name" value="GLV1-2"/>
</dbReference>
<protein>
    <submittedName>
        <fullName evidence="2">Uncharacterized protein</fullName>
    </submittedName>
</protein>
<evidence type="ECO:0000256" key="1">
    <source>
        <dbReference type="SAM" id="MobiDB-lite"/>
    </source>
</evidence>
<feature type="region of interest" description="Disordered" evidence="1">
    <location>
        <begin position="33"/>
        <end position="85"/>
    </location>
</feature>
<organism evidence="2 3">
    <name type="scientific">Forsythia ovata</name>
    <dbReference type="NCBI Taxonomy" id="205694"/>
    <lineage>
        <taxon>Eukaryota</taxon>
        <taxon>Viridiplantae</taxon>
        <taxon>Streptophyta</taxon>
        <taxon>Embryophyta</taxon>
        <taxon>Tracheophyta</taxon>
        <taxon>Spermatophyta</taxon>
        <taxon>Magnoliopsida</taxon>
        <taxon>eudicotyledons</taxon>
        <taxon>Gunneridae</taxon>
        <taxon>Pentapetalae</taxon>
        <taxon>asterids</taxon>
        <taxon>lamiids</taxon>
        <taxon>Lamiales</taxon>
        <taxon>Oleaceae</taxon>
        <taxon>Forsythieae</taxon>
        <taxon>Forsythia</taxon>
    </lineage>
</organism>
<dbReference type="Proteomes" id="UP001604277">
    <property type="component" value="Unassembled WGS sequence"/>
</dbReference>
<sequence>MNVKEIDRNYQIRDWAPCLREVDHRFCFDGCRNSKTTSAHKRDETGSMPSRRLKMESPHLTTTNTENGNGILGTKQEIPGPDIEDLAVMDYTPARKKTPIHN</sequence>
<dbReference type="Pfam" id="PF21529">
    <property type="entry name" value="GLV1-2"/>
    <property type="match status" value="1"/>
</dbReference>
<evidence type="ECO:0000313" key="2">
    <source>
        <dbReference type="EMBL" id="KAL2521390.1"/>
    </source>
</evidence>
<comment type="caution">
    <text evidence="2">The sequence shown here is derived from an EMBL/GenBank/DDBJ whole genome shotgun (WGS) entry which is preliminary data.</text>
</comment>
<keyword evidence="3" id="KW-1185">Reference proteome</keyword>
<reference evidence="3" key="1">
    <citation type="submission" date="2024-07" db="EMBL/GenBank/DDBJ databases">
        <title>Two chromosome-level genome assemblies of Korean endemic species Abeliophyllum distichum and Forsythia ovata (Oleaceae).</title>
        <authorList>
            <person name="Jang H."/>
        </authorList>
    </citation>
    <scope>NUCLEOTIDE SEQUENCE [LARGE SCALE GENOMIC DNA]</scope>
</reference>
<gene>
    <name evidence="2" type="ORF">Fot_25313</name>
</gene>
<evidence type="ECO:0000313" key="3">
    <source>
        <dbReference type="Proteomes" id="UP001604277"/>
    </source>
</evidence>
<proteinExistence type="predicted"/>
<name>A0ABD1UA18_9LAMI</name>
<feature type="compositionally biased region" description="Polar residues" evidence="1">
    <location>
        <begin position="59"/>
        <end position="68"/>
    </location>
</feature>